<comment type="caution">
    <text evidence="3">The sequence shown here is derived from an EMBL/GenBank/DDBJ whole genome shotgun (WGS) entry which is preliminary data.</text>
</comment>
<keyword evidence="1" id="KW-0812">Transmembrane</keyword>
<dbReference type="PANTHER" id="PTHR33608">
    <property type="entry name" value="BLL2464 PROTEIN"/>
    <property type="match status" value="1"/>
</dbReference>
<sequence length="451" mass="51964">MKLLRRWWGRFLFQDRGIAPTAKLITVMVVLTVMMTSITFFRFSWLYVIIIFLLVLGVSFVDLIFSPKRTQIEVSRSAPEDLERNAKESVSLTVRNNSKYQCIVRFADDAPLSFQAVLPSNQRIEGNQITKITYPIEARTRGDFQLSKVYLRYRSPFGLWEKQKTFSCEAVVKVIPNLAETKQYLESAQQYLLHEGVKIRKQRTGIGEFSKVRNYVVGDDPRKINWHQSAKLQEVMTNEYEPEHGKYITLLVDCGRMMGAELKEGNRLERSIEAAITVAAAALKNGDFVSVIVFSKEIKAYVPPGKGLTHLDVILQNIYSVQVDTDESNYQAALQYAQSVQNKRSLILLFSDIYQFILEDQALFFMKRVQRKHLFVLIGIEDEMLQAKVKVMPHTSIAAMHKTIAQKQMQWKKQQMFKWKNQGLVMLEAPEDRLAVTAVSHYMKELNRGAL</sequence>
<evidence type="ECO:0000313" key="3">
    <source>
        <dbReference type="EMBL" id="MCZ0702811.1"/>
    </source>
</evidence>
<gene>
    <name evidence="3" type="ORF">OWO01_06270</name>
</gene>
<dbReference type="RefSeq" id="WP_268779649.1">
    <property type="nucleotide sequence ID" value="NZ_JAPRAT010000009.1"/>
</dbReference>
<dbReference type="Pfam" id="PF01882">
    <property type="entry name" value="DUF58"/>
    <property type="match status" value="1"/>
</dbReference>
<organism evidence="3 4">
    <name type="scientific">Natronobacillus azotifigens</name>
    <dbReference type="NCBI Taxonomy" id="472978"/>
    <lineage>
        <taxon>Bacteria</taxon>
        <taxon>Bacillati</taxon>
        <taxon>Bacillota</taxon>
        <taxon>Bacilli</taxon>
        <taxon>Bacillales</taxon>
        <taxon>Bacillaceae</taxon>
        <taxon>Natronobacillus</taxon>
    </lineage>
</organism>
<evidence type="ECO:0000313" key="4">
    <source>
        <dbReference type="Proteomes" id="UP001084197"/>
    </source>
</evidence>
<name>A0A9J6RBV1_9BACI</name>
<keyword evidence="4" id="KW-1185">Reference proteome</keyword>
<keyword evidence="1" id="KW-0472">Membrane</keyword>
<evidence type="ECO:0000256" key="1">
    <source>
        <dbReference type="SAM" id="Phobius"/>
    </source>
</evidence>
<evidence type="ECO:0000259" key="2">
    <source>
        <dbReference type="SMART" id="SM00327"/>
    </source>
</evidence>
<dbReference type="SMART" id="SM00327">
    <property type="entry name" value="VWA"/>
    <property type="match status" value="1"/>
</dbReference>
<reference evidence="3" key="1">
    <citation type="submission" date="2022-11" db="EMBL/GenBank/DDBJ databases">
        <title>WGS of Natronobacillus azotifigens 24KS-1, an anaerobic diazotrophic haloalkaliphile from soda-rich habitats.</title>
        <authorList>
            <person name="Sorokin D.Y."/>
            <person name="Merkel A.Y."/>
        </authorList>
    </citation>
    <scope>NUCLEOTIDE SEQUENCE</scope>
    <source>
        <strain evidence="3">24KS-1</strain>
    </source>
</reference>
<feature type="transmembrane region" description="Helical" evidence="1">
    <location>
        <begin position="46"/>
        <end position="65"/>
    </location>
</feature>
<dbReference type="SUPFAM" id="SSF53300">
    <property type="entry name" value="vWA-like"/>
    <property type="match status" value="1"/>
</dbReference>
<keyword evidence="1" id="KW-1133">Transmembrane helix</keyword>
<dbReference type="Gene3D" id="3.40.50.410">
    <property type="entry name" value="von Willebrand factor, type A domain"/>
    <property type="match status" value="1"/>
</dbReference>
<dbReference type="AlphaFoldDB" id="A0A9J6RBV1"/>
<protein>
    <submittedName>
        <fullName evidence="3">DUF58 domain-containing protein</fullName>
    </submittedName>
</protein>
<dbReference type="InterPro" id="IPR036465">
    <property type="entry name" value="vWFA_dom_sf"/>
</dbReference>
<dbReference type="EMBL" id="JAPRAT010000009">
    <property type="protein sequence ID" value="MCZ0702811.1"/>
    <property type="molecule type" value="Genomic_DNA"/>
</dbReference>
<feature type="domain" description="VWFA" evidence="2">
    <location>
        <begin position="245"/>
        <end position="421"/>
    </location>
</feature>
<proteinExistence type="predicted"/>
<dbReference type="PANTHER" id="PTHR33608:SF3">
    <property type="entry name" value="SLR2013 PROTEIN"/>
    <property type="match status" value="1"/>
</dbReference>
<accession>A0A9J6RBV1</accession>
<dbReference type="InterPro" id="IPR002035">
    <property type="entry name" value="VWF_A"/>
</dbReference>
<dbReference type="Proteomes" id="UP001084197">
    <property type="component" value="Unassembled WGS sequence"/>
</dbReference>
<dbReference type="InterPro" id="IPR002881">
    <property type="entry name" value="DUF58"/>
</dbReference>